<keyword evidence="3 4" id="KW-0443">Lipid metabolism</keyword>
<name>A0ABV0JGW4_9CYAN</name>
<keyword evidence="1 4" id="KW-0378">Hydrolase</keyword>
<dbReference type="PROSITE" id="PS51635">
    <property type="entry name" value="PNPLA"/>
    <property type="match status" value="1"/>
</dbReference>
<evidence type="ECO:0000256" key="1">
    <source>
        <dbReference type="ARBA" id="ARBA00022801"/>
    </source>
</evidence>
<feature type="active site" description="Proton acceptor" evidence="4">
    <location>
        <position position="201"/>
    </location>
</feature>
<feature type="domain" description="PNPLA" evidence="5">
    <location>
        <begin position="17"/>
        <end position="215"/>
    </location>
</feature>
<dbReference type="Pfam" id="PF01734">
    <property type="entry name" value="Patatin"/>
    <property type="match status" value="1"/>
</dbReference>
<keyword evidence="2 4" id="KW-0442">Lipid degradation</keyword>
<feature type="active site" description="Nucleophile" evidence="4">
    <location>
        <position position="63"/>
    </location>
</feature>
<evidence type="ECO:0000313" key="6">
    <source>
        <dbReference type="EMBL" id="MEP0820991.1"/>
    </source>
</evidence>
<dbReference type="PANTHER" id="PTHR24185:SF1">
    <property type="entry name" value="CALCIUM-INDEPENDENT PHOSPHOLIPASE A2-GAMMA"/>
    <property type="match status" value="1"/>
</dbReference>
<dbReference type="Proteomes" id="UP001464891">
    <property type="component" value="Unassembled WGS sequence"/>
</dbReference>
<sequence>MSIYDKANKKAGPYKLLALDGGGIRGLITLAVLAEIEASLREALGRDESFVLADYFDYIAGTSTGAIIATALSLGMSVADIQKFYRETGEKMFAKAFILRRLRYRYEDENLSSELKNVFGEDTTFGSERLKTLLMLVMRNATTDSPWPLSNNPHAKYNDPKRPSSNLQLPLWQLVRASTAAPVFFPPEVIQLAGKEFIFVDGGVTPYNNPAFQLFLMATLEPYQLMWPSGENKMLLVSVGTGITPNVNPELKASSMHLAYNAETIPLALMLATQYEQDFLCRIFGKCLLGDALDREVGDLLETKGPMESKLFTYMRYNTELTREGLDKLGGLDDIRPEHVQSMDSVEHMAELERIGQAIAKKVKREHFISFLHSP</sequence>
<dbReference type="Gene3D" id="3.40.1090.10">
    <property type="entry name" value="Cytosolic phospholipase A2 catalytic domain"/>
    <property type="match status" value="1"/>
</dbReference>
<dbReference type="InterPro" id="IPR002641">
    <property type="entry name" value="PNPLA_dom"/>
</dbReference>
<gene>
    <name evidence="6" type="ORF">NC998_28340</name>
</gene>
<reference evidence="6 7" key="1">
    <citation type="submission" date="2022-04" db="EMBL/GenBank/DDBJ databases">
        <title>Positive selection, recombination, and allopatry shape intraspecific diversity of widespread and dominant cyanobacteria.</title>
        <authorList>
            <person name="Wei J."/>
            <person name="Shu W."/>
            <person name="Hu C."/>
        </authorList>
    </citation>
    <scope>NUCLEOTIDE SEQUENCE [LARGE SCALE GENOMIC DNA]</scope>
    <source>
        <strain evidence="6 7">GB2-A4</strain>
    </source>
</reference>
<evidence type="ECO:0000256" key="2">
    <source>
        <dbReference type="ARBA" id="ARBA00022963"/>
    </source>
</evidence>
<dbReference type="EMBL" id="JAMPKM010000056">
    <property type="protein sequence ID" value="MEP0820991.1"/>
    <property type="molecule type" value="Genomic_DNA"/>
</dbReference>
<evidence type="ECO:0000259" key="5">
    <source>
        <dbReference type="PROSITE" id="PS51635"/>
    </source>
</evidence>
<feature type="short sequence motif" description="GXSXG" evidence="4">
    <location>
        <begin position="61"/>
        <end position="65"/>
    </location>
</feature>
<accession>A0ABV0JGW4</accession>
<protein>
    <submittedName>
        <fullName evidence="6">Patatin-like phospholipase family protein</fullName>
    </submittedName>
</protein>
<feature type="short sequence motif" description="DGA/G" evidence="4">
    <location>
        <begin position="201"/>
        <end position="203"/>
    </location>
</feature>
<organism evidence="6 7">
    <name type="scientific">Trichocoleus desertorum GB2-A4</name>
    <dbReference type="NCBI Taxonomy" id="2933944"/>
    <lineage>
        <taxon>Bacteria</taxon>
        <taxon>Bacillati</taxon>
        <taxon>Cyanobacteriota</taxon>
        <taxon>Cyanophyceae</taxon>
        <taxon>Leptolyngbyales</taxon>
        <taxon>Trichocoleusaceae</taxon>
        <taxon>Trichocoleus</taxon>
    </lineage>
</organism>
<dbReference type="InterPro" id="IPR016035">
    <property type="entry name" value="Acyl_Trfase/lysoPLipase"/>
</dbReference>
<dbReference type="PANTHER" id="PTHR24185">
    <property type="entry name" value="CALCIUM-INDEPENDENT PHOSPHOLIPASE A2-GAMMA"/>
    <property type="match status" value="1"/>
</dbReference>
<proteinExistence type="predicted"/>
<keyword evidence="7" id="KW-1185">Reference proteome</keyword>
<feature type="short sequence motif" description="GXGXXG" evidence="4">
    <location>
        <begin position="21"/>
        <end position="26"/>
    </location>
</feature>
<comment type="caution">
    <text evidence="6">The sequence shown here is derived from an EMBL/GenBank/DDBJ whole genome shotgun (WGS) entry which is preliminary data.</text>
</comment>
<evidence type="ECO:0000313" key="7">
    <source>
        <dbReference type="Proteomes" id="UP001464891"/>
    </source>
</evidence>
<dbReference type="RefSeq" id="WP_190431014.1">
    <property type="nucleotide sequence ID" value="NZ_JAMPKM010000056.1"/>
</dbReference>
<evidence type="ECO:0000256" key="3">
    <source>
        <dbReference type="ARBA" id="ARBA00023098"/>
    </source>
</evidence>
<evidence type="ECO:0000256" key="4">
    <source>
        <dbReference type="PROSITE-ProRule" id="PRU01161"/>
    </source>
</evidence>
<dbReference type="SUPFAM" id="SSF52151">
    <property type="entry name" value="FabD/lysophospholipase-like"/>
    <property type="match status" value="1"/>
</dbReference>